<dbReference type="SUPFAM" id="SSF53098">
    <property type="entry name" value="Ribonuclease H-like"/>
    <property type="match status" value="1"/>
</dbReference>
<accession>A0A8H5CMY5</accession>
<comment type="caution">
    <text evidence="6">The sequence shown here is derived from an EMBL/GenBank/DDBJ whole genome shotgun (WGS) entry which is preliminary data.</text>
</comment>
<reference evidence="6 7" key="1">
    <citation type="journal article" date="2020" name="ISME J.">
        <title>Uncovering the hidden diversity of litter-decomposition mechanisms in mushroom-forming fungi.</title>
        <authorList>
            <person name="Floudas D."/>
            <person name="Bentzer J."/>
            <person name="Ahren D."/>
            <person name="Johansson T."/>
            <person name="Persson P."/>
            <person name="Tunlid A."/>
        </authorList>
    </citation>
    <scope>NUCLEOTIDE SEQUENCE [LARGE SCALE GENOMIC DNA]</scope>
    <source>
        <strain evidence="6 7">CBS 291.85</strain>
    </source>
</reference>
<evidence type="ECO:0000256" key="2">
    <source>
        <dbReference type="ARBA" id="ARBA00022723"/>
    </source>
</evidence>
<protein>
    <recommendedName>
        <fullName evidence="8">DUF659 domain-containing protein</fullName>
    </recommendedName>
</protein>
<gene>
    <name evidence="6" type="ORF">D9758_014420</name>
</gene>
<dbReference type="GO" id="GO:0005634">
    <property type="term" value="C:nucleus"/>
    <property type="evidence" value="ECO:0007669"/>
    <property type="project" value="UniProtKB-SubCell"/>
</dbReference>
<dbReference type="Proteomes" id="UP000559256">
    <property type="component" value="Unassembled WGS sequence"/>
</dbReference>
<evidence type="ECO:0000313" key="7">
    <source>
        <dbReference type="Proteomes" id="UP000559256"/>
    </source>
</evidence>
<proteinExistence type="predicted"/>
<dbReference type="PANTHER" id="PTHR46481:SF10">
    <property type="entry name" value="ZINC FINGER BED DOMAIN-CONTAINING PROTEIN 39"/>
    <property type="match status" value="1"/>
</dbReference>
<name>A0A8H5CMY5_9AGAR</name>
<keyword evidence="2" id="KW-0479">Metal-binding</keyword>
<evidence type="ECO:0000256" key="4">
    <source>
        <dbReference type="ARBA" id="ARBA00022833"/>
    </source>
</evidence>
<keyword evidence="7" id="KW-1185">Reference proteome</keyword>
<evidence type="ECO:0000256" key="1">
    <source>
        <dbReference type="ARBA" id="ARBA00004123"/>
    </source>
</evidence>
<keyword evidence="3" id="KW-0863">Zinc-finger</keyword>
<organism evidence="6 7">
    <name type="scientific">Tetrapyrgos nigripes</name>
    <dbReference type="NCBI Taxonomy" id="182062"/>
    <lineage>
        <taxon>Eukaryota</taxon>
        <taxon>Fungi</taxon>
        <taxon>Dikarya</taxon>
        <taxon>Basidiomycota</taxon>
        <taxon>Agaricomycotina</taxon>
        <taxon>Agaricomycetes</taxon>
        <taxon>Agaricomycetidae</taxon>
        <taxon>Agaricales</taxon>
        <taxon>Marasmiineae</taxon>
        <taxon>Marasmiaceae</taxon>
        <taxon>Tetrapyrgos</taxon>
    </lineage>
</organism>
<dbReference type="AlphaFoldDB" id="A0A8H5CMY5"/>
<evidence type="ECO:0000256" key="5">
    <source>
        <dbReference type="ARBA" id="ARBA00023242"/>
    </source>
</evidence>
<dbReference type="EMBL" id="JAACJM010000118">
    <property type="protein sequence ID" value="KAF5344796.1"/>
    <property type="molecule type" value="Genomic_DNA"/>
</dbReference>
<keyword evidence="4" id="KW-0862">Zinc</keyword>
<dbReference type="InterPro" id="IPR052035">
    <property type="entry name" value="ZnF_BED_domain_contain"/>
</dbReference>
<sequence>MGVQFWVMLVIKNDSLNKIAHYGGGGIGGSGSEEAKKGRVVLGDDIQDVSYIRSCSDTTDTVREEALEFLKDRSSTVARPRNKKRKGEEGPLDTFFDRSLTAREEEEAEKLLLRGWVSSNHTFLSVGDPYFLKFLHFLHPSYSLPTPYVLRTCIFDSEAAQVKKEEMDELKGHMNMTLLIDGWEDLLKCSIYGTVASQVDQEPVVLALNDLTGKRASADGVYECALSSLNSMGLGDGRNFIAVTTDNPTTMISFRNKFERKFPWVITLPCFLHQLNTTIGEICLYPAMKTTISRSTRIVTFFNGSHYWGGQLKEEAARQGITRGFTKNCESRWYALVLHCCSVKGYRYPLVTICCRPDANEKENGFSCIKAEVIEIVQATTTFWKQLDQLIRVTKLLVDAIGNLESREANLADCMLEMIRCARFISEMKLEQGDDADFLDNAKTVLNKRFRRMNTPIHSLALFLHPLCQKLAISDEAGGRDLQFMISAALKLASKWKWSACDAKALVENIKDYNLCKAPFIGGMKDGKAYWESLSVASDQLPLKKLAITIFLIVPSSSDVKQLFSDLGGIQVPKQNNLNINTFEDLGKMRCNLRQHHHSELRAQGKSIRCKHGHMHTKTSPGINTAIVEEGSVTESDNWQGLLEVDEEQVEEEDVEASFDSLEKEIEVEKDIELKLELEEELATLDIVEGKLYDFSDFMSSKRWTRGWSLRASMTRLMF</sequence>
<evidence type="ECO:0000313" key="6">
    <source>
        <dbReference type="EMBL" id="KAF5344796.1"/>
    </source>
</evidence>
<evidence type="ECO:0000256" key="3">
    <source>
        <dbReference type="ARBA" id="ARBA00022771"/>
    </source>
</evidence>
<evidence type="ECO:0008006" key="8">
    <source>
        <dbReference type="Google" id="ProtNLM"/>
    </source>
</evidence>
<dbReference type="InterPro" id="IPR012337">
    <property type="entry name" value="RNaseH-like_sf"/>
</dbReference>
<dbReference type="OrthoDB" id="3226942at2759"/>
<dbReference type="PANTHER" id="PTHR46481">
    <property type="entry name" value="ZINC FINGER BED DOMAIN-CONTAINING PROTEIN 4"/>
    <property type="match status" value="1"/>
</dbReference>
<comment type="subcellular location">
    <subcellularLocation>
        <location evidence="1">Nucleus</location>
    </subcellularLocation>
</comment>
<dbReference type="GO" id="GO:0008270">
    <property type="term" value="F:zinc ion binding"/>
    <property type="evidence" value="ECO:0007669"/>
    <property type="project" value="UniProtKB-KW"/>
</dbReference>
<keyword evidence="5" id="KW-0539">Nucleus</keyword>